<evidence type="ECO:0000256" key="6">
    <source>
        <dbReference type="ARBA" id="ARBA00023037"/>
    </source>
</evidence>
<keyword evidence="8 11" id="KW-0675">Receptor</keyword>
<dbReference type="SUPFAM" id="SSF69179">
    <property type="entry name" value="Integrin domains"/>
    <property type="match status" value="3"/>
</dbReference>
<dbReference type="InterPro" id="IPR000413">
    <property type="entry name" value="Integrin_alpha"/>
</dbReference>
<keyword evidence="7" id="KW-0472">Membrane</keyword>
<evidence type="ECO:0000313" key="13">
    <source>
        <dbReference type="Proteomes" id="UP001159042"/>
    </source>
</evidence>
<evidence type="ECO:0000256" key="8">
    <source>
        <dbReference type="ARBA" id="ARBA00023170"/>
    </source>
</evidence>
<dbReference type="PANTHER" id="PTHR23220">
    <property type="entry name" value="INTEGRIN ALPHA"/>
    <property type="match status" value="1"/>
</dbReference>
<dbReference type="PRINTS" id="PR01185">
    <property type="entry name" value="INTEGRINA"/>
</dbReference>
<dbReference type="PANTHER" id="PTHR23220:SF83">
    <property type="entry name" value="INTEGRIN ALPHA-PS3-RELATED"/>
    <property type="match status" value="1"/>
</dbReference>
<dbReference type="GO" id="GO:0005178">
    <property type="term" value="F:integrin binding"/>
    <property type="evidence" value="ECO:0007669"/>
    <property type="project" value="TreeGrafter"/>
</dbReference>
<dbReference type="Gene3D" id="2.130.10.130">
    <property type="entry name" value="Integrin alpha, N-terminal"/>
    <property type="match status" value="1"/>
</dbReference>
<keyword evidence="6 11" id="KW-0401">Integrin</keyword>
<keyword evidence="5 11" id="KW-0130">Cell adhesion</keyword>
<dbReference type="InterPro" id="IPR013519">
    <property type="entry name" value="Int_alpha_beta-p"/>
</dbReference>
<keyword evidence="3" id="KW-0732">Signal</keyword>
<dbReference type="SMART" id="SM00191">
    <property type="entry name" value="Int_alpha"/>
    <property type="match status" value="3"/>
</dbReference>
<comment type="similarity">
    <text evidence="2 11">Belongs to the integrin alpha chain family.</text>
</comment>
<dbReference type="SUPFAM" id="SSF69318">
    <property type="entry name" value="Integrin alpha N-terminal domain"/>
    <property type="match status" value="1"/>
</dbReference>
<evidence type="ECO:0000256" key="9">
    <source>
        <dbReference type="ARBA" id="ARBA00023180"/>
    </source>
</evidence>
<evidence type="ECO:0000256" key="1">
    <source>
        <dbReference type="ARBA" id="ARBA00004479"/>
    </source>
</evidence>
<dbReference type="GO" id="GO:0033627">
    <property type="term" value="P:cell adhesion mediated by integrin"/>
    <property type="evidence" value="ECO:0007669"/>
    <property type="project" value="TreeGrafter"/>
</dbReference>
<reference evidence="12 13" key="1">
    <citation type="journal article" date="2023" name="Insect Mol. Biol.">
        <title>Genome sequencing provides insights into the evolution of gene families encoding plant cell wall-degrading enzymes in longhorned beetles.</title>
        <authorList>
            <person name="Shin N.R."/>
            <person name="Okamura Y."/>
            <person name="Kirsch R."/>
            <person name="Pauchet Y."/>
        </authorList>
    </citation>
    <scope>NUCLEOTIDE SEQUENCE [LARGE SCALE GENOMIC DNA]</scope>
    <source>
        <strain evidence="12">EAD_L_NR</strain>
    </source>
</reference>
<dbReference type="GO" id="GO:0007160">
    <property type="term" value="P:cell-matrix adhesion"/>
    <property type="evidence" value="ECO:0007669"/>
    <property type="project" value="TreeGrafter"/>
</dbReference>
<organism evidence="12 13">
    <name type="scientific">Exocentrus adspersus</name>
    <dbReference type="NCBI Taxonomy" id="1586481"/>
    <lineage>
        <taxon>Eukaryota</taxon>
        <taxon>Metazoa</taxon>
        <taxon>Ecdysozoa</taxon>
        <taxon>Arthropoda</taxon>
        <taxon>Hexapoda</taxon>
        <taxon>Insecta</taxon>
        <taxon>Pterygota</taxon>
        <taxon>Neoptera</taxon>
        <taxon>Endopterygota</taxon>
        <taxon>Coleoptera</taxon>
        <taxon>Polyphaga</taxon>
        <taxon>Cucujiformia</taxon>
        <taxon>Chrysomeloidea</taxon>
        <taxon>Cerambycidae</taxon>
        <taxon>Lamiinae</taxon>
        <taxon>Acanthocinini</taxon>
        <taxon>Exocentrus</taxon>
    </lineage>
</organism>
<dbReference type="EMBL" id="JANEYG010000001">
    <property type="protein sequence ID" value="KAJ8926007.1"/>
    <property type="molecule type" value="Genomic_DNA"/>
</dbReference>
<feature type="repeat" description="FG-GAP" evidence="10">
    <location>
        <begin position="183"/>
        <end position="243"/>
    </location>
</feature>
<dbReference type="Pfam" id="PF01839">
    <property type="entry name" value="FG-GAP"/>
    <property type="match status" value="2"/>
</dbReference>
<dbReference type="GO" id="GO:0007157">
    <property type="term" value="P:heterophilic cell-cell adhesion via plasma membrane cell adhesion molecules"/>
    <property type="evidence" value="ECO:0007669"/>
    <property type="project" value="UniProtKB-ARBA"/>
</dbReference>
<gene>
    <name evidence="12" type="ORF">NQ315_009862</name>
</gene>
<dbReference type="Proteomes" id="UP001159042">
    <property type="component" value="Unassembled WGS sequence"/>
</dbReference>
<proteinExistence type="inferred from homology"/>
<name>A0AAV8WIP1_9CUCU</name>
<keyword evidence="13" id="KW-1185">Reference proteome</keyword>
<dbReference type="GO" id="GO:0008305">
    <property type="term" value="C:integrin complex"/>
    <property type="evidence" value="ECO:0007669"/>
    <property type="project" value="InterPro"/>
</dbReference>
<evidence type="ECO:0000256" key="4">
    <source>
        <dbReference type="ARBA" id="ARBA00022737"/>
    </source>
</evidence>
<keyword evidence="4" id="KW-0677">Repeat</keyword>
<evidence type="ECO:0000256" key="3">
    <source>
        <dbReference type="ARBA" id="ARBA00022729"/>
    </source>
</evidence>
<keyword evidence="9" id="KW-0325">Glycoprotein</keyword>
<comment type="caution">
    <text evidence="12">The sequence shown here is derived from an EMBL/GenBank/DDBJ whole genome shotgun (WGS) entry which is preliminary data.</text>
</comment>
<dbReference type="InterPro" id="IPR032695">
    <property type="entry name" value="Integrin_dom_sf"/>
</dbReference>
<accession>A0AAV8WIP1</accession>
<dbReference type="AlphaFoldDB" id="A0AAV8WIP1"/>
<evidence type="ECO:0000313" key="12">
    <source>
        <dbReference type="EMBL" id="KAJ8926007.1"/>
    </source>
</evidence>
<evidence type="ECO:0000256" key="10">
    <source>
        <dbReference type="PROSITE-ProRule" id="PRU00803"/>
    </source>
</evidence>
<feature type="non-terminal residue" evidence="12">
    <location>
        <position position="792"/>
    </location>
</feature>
<dbReference type="InterPro" id="IPR013517">
    <property type="entry name" value="FG-GAP"/>
</dbReference>
<dbReference type="PROSITE" id="PS51470">
    <property type="entry name" value="FG_GAP"/>
    <property type="match status" value="3"/>
</dbReference>
<evidence type="ECO:0000256" key="11">
    <source>
        <dbReference type="RuleBase" id="RU003762"/>
    </source>
</evidence>
<evidence type="ECO:0000256" key="5">
    <source>
        <dbReference type="ARBA" id="ARBA00022889"/>
    </source>
</evidence>
<dbReference type="InterPro" id="IPR028994">
    <property type="entry name" value="Integrin_alpha_N"/>
</dbReference>
<sequence>MIGLCYISYLGYPFEAIVPLRNDDEEDGERYYNSIHTIILSCLFPENLIITQHAKTTYYYGQGEAGFATHFAKEENAVILGAPGVYNWAGTVVKAVDEKGEDPITSKLRDGRTKRYIASKLYVGNVTSKRTTIRSASNDIFGYSVTSGYYYGRNKLYYAASSPTFDVYKGEVEVFEFQDTALKQKTAVFGNQFGEYFGASTASGDINGDAYDDLIVGAPFHAEKTFNEGAVYVFLGRRAGQLKKQVVLHGQQTNGQFGSAVMFLGDLNNDGYGDLAVGAPYAEDYSGILYIYRGGNEGVDLQPCQRIVGKNVSPEIRGFGISISRPADMDENGSPDIAVGAHLSGNVVLLRSSPVAVVHYVMKSIPQELKQSSKQFLLNICYWYTHFDKEKSIELSRTIQVQEPGSFRNRKDGTKIVTVRARNRIASTCENVTISLMETISYVDSVTVSLSYKLAKKRGNKNVIYIGKRRVTGNDNFCLRCAVLDEARCSPAFSLKVPFSKECASGSCRLTVEAEFPDLTRNTYVVGSSSYLKLKAAVNTSGWRVSFAQLEVTLPELLSFRQTPSECEKQSRTVMFCAVKNSENSLLLELNMDQVNRNYDQKQLNVTLTASSTGSSDYKKQKVLVLDLAREADITITGRSGQQSVSYGNQTYGMPDFTQIYHIEKVGASPLEAVQVKITIPYTVRSSKGKKDFITVYPPKDFLTDQAVTCRSTLRYINDKSESRVRRQAQKQDIVIGAKELEVVPNRTFFLNCSVADVLCASIWCTVGPFEERQSPPAVIQIKMMFDPSAVS</sequence>
<feature type="repeat" description="FG-GAP" evidence="10">
    <location>
        <begin position="305"/>
        <end position="367"/>
    </location>
</feature>
<evidence type="ECO:0000256" key="2">
    <source>
        <dbReference type="ARBA" id="ARBA00008054"/>
    </source>
</evidence>
<dbReference type="Gene3D" id="2.60.40.1530">
    <property type="entry name" value="ntegrin, alpha v. Chain A, domain 4"/>
    <property type="match status" value="1"/>
</dbReference>
<comment type="subcellular location">
    <subcellularLocation>
        <location evidence="1 11">Membrane</location>
        <topology evidence="1 11">Single-pass type I membrane protein</topology>
    </subcellularLocation>
</comment>
<dbReference type="Gene3D" id="2.60.40.1510">
    <property type="entry name" value="ntegrin, alpha v. Chain A, domain 3"/>
    <property type="match status" value="1"/>
</dbReference>
<dbReference type="GO" id="GO:0009897">
    <property type="term" value="C:external side of plasma membrane"/>
    <property type="evidence" value="ECO:0007669"/>
    <property type="project" value="TreeGrafter"/>
</dbReference>
<feature type="repeat" description="FG-GAP" evidence="10">
    <location>
        <begin position="244"/>
        <end position="301"/>
    </location>
</feature>
<evidence type="ECO:0008006" key="14">
    <source>
        <dbReference type="Google" id="ProtNLM"/>
    </source>
</evidence>
<protein>
    <recommendedName>
        <fullName evidence="14">Integrin alpha-2 domain-containing protein</fullName>
    </recommendedName>
</protein>
<evidence type="ECO:0000256" key="7">
    <source>
        <dbReference type="ARBA" id="ARBA00023136"/>
    </source>
</evidence>
<dbReference type="GO" id="GO:0007229">
    <property type="term" value="P:integrin-mediated signaling pathway"/>
    <property type="evidence" value="ECO:0007669"/>
    <property type="project" value="UniProtKB-KW"/>
</dbReference>